<accession>A0A267G1T9</accession>
<feature type="compositionally biased region" description="Low complexity" evidence="6">
    <location>
        <begin position="124"/>
        <end position="140"/>
    </location>
</feature>
<feature type="region of interest" description="Disordered" evidence="6">
    <location>
        <begin position="196"/>
        <end position="218"/>
    </location>
</feature>
<dbReference type="Pfam" id="PF10198">
    <property type="entry name" value="Ada3"/>
    <property type="match status" value="1"/>
</dbReference>
<evidence type="ECO:0000256" key="3">
    <source>
        <dbReference type="ARBA" id="ARBA00023015"/>
    </source>
</evidence>
<dbReference type="PANTHER" id="PTHR13556">
    <property type="entry name" value="TRANSCRIPTIONAL ADAPTER 3-RELATED"/>
    <property type="match status" value="1"/>
</dbReference>
<dbReference type="STRING" id="282301.A0A267G1T9"/>
<feature type="region of interest" description="Disordered" evidence="6">
    <location>
        <begin position="1"/>
        <end position="22"/>
    </location>
</feature>
<reference evidence="7 8" key="1">
    <citation type="submission" date="2017-06" db="EMBL/GenBank/DDBJ databases">
        <title>A platform for efficient transgenesis in Macrostomum lignano, a flatworm model organism for stem cell research.</title>
        <authorList>
            <person name="Berezikov E."/>
        </authorList>
    </citation>
    <scope>NUCLEOTIDE SEQUENCE [LARGE SCALE GENOMIC DNA]</scope>
    <source>
        <strain evidence="7">DV1</strain>
        <tissue evidence="7">Whole organism</tissue>
    </source>
</reference>
<keyword evidence="5" id="KW-0539">Nucleus</keyword>
<keyword evidence="4" id="KW-0804">Transcription</keyword>
<dbReference type="EMBL" id="NIVC01000642">
    <property type="protein sequence ID" value="PAA79297.1"/>
    <property type="molecule type" value="Genomic_DNA"/>
</dbReference>
<feature type="compositionally biased region" description="Polar residues" evidence="6">
    <location>
        <begin position="1"/>
        <end position="21"/>
    </location>
</feature>
<evidence type="ECO:0000256" key="1">
    <source>
        <dbReference type="ARBA" id="ARBA00004123"/>
    </source>
</evidence>
<comment type="similarity">
    <text evidence="2">Belongs to the NGG1 family.</text>
</comment>
<keyword evidence="3" id="KW-0805">Transcription regulation</keyword>
<feature type="region of interest" description="Disordered" evidence="6">
    <location>
        <begin position="279"/>
        <end position="308"/>
    </location>
</feature>
<feature type="compositionally biased region" description="Low complexity" evidence="6">
    <location>
        <begin position="196"/>
        <end position="207"/>
    </location>
</feature>
<keyword evidence="8" id="KW-1185">Reference proteome</keyword>
<dbReference type="PANTHER" id="PTHR13556:SF2">
    <property type="entry name" value="TRANSCRIPTIONAL ADAPTER 3"/>
    <property type="match status" value="1"/>
</dbReference>
<comment type="subcellular location">
    <subcellularLocation>
        <location evidence="1">Nucleus</location>
    </subcellularLocation>
</comment>
<comment type="caution">
    <text evidence="7">The sequence shown here is derived from an EMBL/GenBank/DDBJ whole genome shotgun (WGS) entry which is preliminary data.</text>
</comment>
<dbReference type="GO" id="GO:0000124">
    <property type="term" value="C:SAGA complex"/>
    <property type="evidence" value="ECO:0007669"/>
    <property type="project" value="TreeGrafter"/>
</dbReference>
<gene>
    <name evidence="7" type="ORF">BOX15_Mlig007375g7</name>
</gene>
<dbReference type="GO" id="GO:0006357">
    <property type="term" value="P:regulation of transcription by RNA polymerase II"/>
    <property type="evidence" value="ECO:0007669"/>
    <property type="project" value="TreeGrafter"/>
</dbReference>
<feature type="compositionally biased region" description="Low complexity" evidence="6">
    <location>
        <begin position="280"/>
        <end position="305"/>
    </location>
</feature>
<dbReference type="GO" id="GO:0005634">
    <property type="term" value="C:nucleus"/>
    <property type="evidence" value="ECO:0007669"/>
    <property type="project" value="UniProtKB-SubCell"/>
</dbReference>
<evidence type="ECO:0000256" key="2">
    <source>
        <dbReference type="ARBA" id="ARBA00005330"/>
    </source>
</evidence>
<protein>
    <submittedName>
        <fullName evidence="7">Uncharacterized protein</fullName>
    </submittedName>
</protein>
<name>A0A267G1T9_9PLAT</name>
<proteinExistence type="inferred from homology"/>
<organism evidence="7 8">
    <name type="scientific">Macrostomum lignano</name>
    <dbReference type="NCBI Taxonomy" id="282301"/>
    <lineage>
        <taxon>Eukaryota</taxon>
        <taxon>Metazoa</taxon>
        <taxon>Spiralia</taxon>
        <taxon>Lophotrochozoa</taxon>
        <taxon>Platyhelminthes</taxon>
        <taxon>Rhabditophora</taxon>
        <taxon>Macrostomorpha</taxon>
        <taxon>Macrostomida</taxon>
        <taxon>Macrostomidae</taxon>
        <taxon>Macrostomum</taxon>
    </lineage>
</organism>
<evidence type="ECO:0000313" key="8">
    <source>
        <dbReference type="Proteomes" id="UP000215902"/>
    </source>
</evidence>
<evidence type="ECO:0000256" key="4">
    <source>
        <dbReference type="ARBA" id="ARBA00023163"/>
    </source>
</evidence>
<evidence type="ECO:0000256" key="6">
    <source>
        <dbReference type="SAM" id="MobiDB-lite"/>
    </source>
</evidence>
<dbReference type="AlphaFoldDB" id="A0A267G1T9"/>
<feature type="region of interest" description="Disordered" evidence="6">
    <location>
        <begin position="118"/>
        <end position="140"/>
    </location>
</feature>
<dbReference type="Proteomes" id="UP000215902">
    <property type="component" value="Unassembled WGS sequence"/>
</dbReference>
<evidence type="ECO:0000313" key="7">
    <source>
        <dbReference type="EMBL" id="PAA79297.1"/>
    </source>
</evidence>
<feature type="non-terminal residue" evidence="7">
    <location>
        <position position="1"/>
    </location>
</feature>
<sequence>SKSKSGQSHRGGQTAADSTMSPLWLPSVTLESECPGIAALLSRPAVRPEDIDRLQWEAETLLANVNKRSFLLAAEISGTPLPGGLITRSNKSEWLPGAAVVKSVPGKPLALTISLKRRREDSTSADAGAAAAADASASPLSADEVLAPPAKRAAAAAAVAAFPGNNKPLRPGGVYQQRKNKAAAVAAAAASAPAGASANSDSAAESATPQQQADAPPGLYEVPNKFWALMEPYCAEITEDNLHSLELLIRSYEIGEDSGFFRMPPLPNSAAAEVASNGESKSASGFNGISSSSSNSSNGKNGRNGAIAEHGGEIDAGLLPTSDSSQQQSAGDNGAALMMRLQAEICVDSTPLGSADSGAGADAGGLGPLAQQLVAALVANDDEDSGVCKSETLTDTDDPGLMQQTAQLAALPTKQLAKLLGVSNSCKLERRLRKQLERHGVSPGRLAAAGAASGAASAGGAGAESDSEGAVAAAAAAEAAAAAAAAAAQLTSSSSASADPDDEVATALRGRQRELRRLCDFNRATLRRLYAAAKLDTQRQAIRRRLAVADADVVEAHARLQAYRQKRRQPLKKDRDAAWKALRERAKIVRELEAFETRHKALL</sequence>
<dbReference type="OrthoDB" id="1232at2759"/>
<dbReference type="InterPro" id="IPR019340">
    <property type="entry name" value="Histone_AcTrfase_su3"/>
</dbReference>
<dbReference type="GO" id="GO:0003713">
    <property type="term" value="F:transcription coactivator activity"/>
    <property type="evidence" value="ECO:0007669"/>
    <property type="project" value="TreeGrafter"/>
</dbReference>
<evidence type="ECO:0000256" key="5">
    <source>
        <dbReference type="ARBA" id="ARBA00023242"/>
    </source>
</evidence>